<sequence length="230" mass="24030">MFRILAVAYPELDGRLKASQQPQGGEYRFRIMTLLALRYYLDGGCGLWVPLGQGEHGRVRVARSQLSTSATQSTATVVSAATTGVRGSKEAPVSPASAPATPAKAKKGPQPNKGKKRTPASKGKEAQTASKDKTKRVILTLVVGGSRPPGGNCQMAAPRSEDRGCHSGFPAGTAGDRQKSARRPSGKGPATRKPAPNGAGGVAGMRRVQLHPSLFSLSAKQTVKIFMGPC</sequence>
<protein>
    <submittedName>
        <fullName evidence="2">Uncharacterized protein</fullName>
    </submittedName>
</protein>
<dbReference type="EMBL" id="JANPWB010000006">
    <property type="protein sequence ID" value="KAJ1178598.1"/>
    <property type="molecule type" value="Genomic_DNA"/>
</dbReference>
<feature type="compositionally biased region" description="Low complexity" evidence="1">
    <location>
        <begin position="90"/>
        <end position="111"/>
    </location>
</feature>
<feature type="compositionally biased region" description="Low complexity" evidence="1">
    <location>
        <begin position="67"/>
        <end position="83"/>
    </location>
</feature>
<evidence type="ECO:0000313" key="3">
    <source>
        <dbReference type="Proteomes" id="UP001066276"/>
    </source>
</evidence>
<keyword evidence="3" id="KW-1185">Reference proteome</keyword>
<organism evidence="2 3">
    <name type="scientific">Pleurodeles waltl</name>
    <name type="common">Iberian ribbed newt</name>
    <dbReference type="NCBI Taxonomy" id="8319"/>
    <lineage>
        <taxon>Eukaryota</taxon>
        <taxon>Metazoa</taxon>
        <taxon>Chordata</taxon>
        <taxon>Craniata</taxon>
        <taxon>Vertebrata</taxon>
        <taxon>Euteleostomi</taxon>
        <taxon>Amphibia</taxon>
        <taxon>Batrachia</taxon>
        <taxon>Caudata</taxon>
        <taxon>Salamandroidea</taxon>
        <taxon>Salamandridae</taxon>
        <taxon>Pleurodelinae</taxon>
        <taxon>Pleurodeles</taxon>
    </lineage>
</organism>
<reference evidence="2" key="1">
    <citation type="journal article" date="2022" name="bioRxiv">
        <title>Sequencing and chromosome-scale assembly of the giantPleurodeles waltlgenome.</title>
        <authorList>
            <person name="Brown T."/>
            <person name="Elewa A."/>
            <person name="Iarovenko S."/>
            <person name="Subramanian E."/>
            <person name="Araus A.J."/>
            <person name="Petzold A."/>
            <person name="Susuki M."/>
            <person name="Suzuki K.-i.T."/>
            <person name="Hayashi T."/>
            <person name="Toyoda A."/>
            <person name="Oliveira C."/>
            <person name="Osipova E."/>
            <person name="Leigh N.D."/>
            <person name="Simon A."/>
            <person name="Yun M.H."/>
        </authorList>
    </citation>
    <scope>NUCLEOTIDE SEQUENCE</scope>
    <source>
        <strain evidence="2">20211129_DDA</strain>
        <tissue evidence="2">Liver</tissue>
    </source>
</reference>
<evidence type="ECO:0000313" key="2">
    <source>
        <dbReference type="EMBL" id="KAJ1178598.1"/>
    </source>
</evidence>
<name>A0AAV7TS99_PLEWA</name>
<gene>
    <name evidence="2" type="ORF">NDU88_003843</name>
</gene>
<dbReference type="AlphaFoldDB" id="A0AAV7TS99"/>
<proteinExistence type="predicted"/>
<feature type="region of interest" description="Disordered" evidence="1">
    <location>
        <begin position="64"/>
        <end position="203"/>
    </location>
</feature>
<evidence type="ECO:0000256" key="1">
    <source>
        <dbReference type="SAM" id="MobiDB-lite"/>
    </source>
</evidence>
<accession>A0AAV7TS99</accession>
<dbReference type="Proteomes" id="UP001066276">
    <property type="component" value="Chromosome 3_2"/>
</dbReference>
<comment type="caution">
    <text evidence="2">The sequence shown here is derived from an EMBL/GenBank/DDBJ whole genome shotgun (WGS) entry which is preliminary data.</text>
</comment>